<dbReference type="Pfam" id="PF00392">
    <property type="entry name" value="GntR"/>
    <property type="match status" value="1"/>
</dbReference>
<dbReference type="InterPro" id="IPR000485">
    <property type="entry name" value="AsnC-type_HTH_dom"/>
</dbReference>
<evidence type="ECO:0000313" key="7">
    <source>
        <dbReference type="Proteomes" id="UP000739565"/>
    </source>
</evidence>
<dbReference type="PRINTS" id="PR00035">
    <property type="entry name" value="HTHGNTR"/>
</dbReference>
<evidence type="ECO:0000256" key="1">
    <source>
        <dbReference type="ARBA" id="ARBA00023015"/>
    </source>
</evidence>
<dbReference type="PROSITE" id="PS50949">
    <property type="entry name" value="HTH_GNTR"/>
    <property type="match status" value="1"/>
</dbReference>
<reference evidence="6" key="1">
    <citation type="submission" date="2021-07" db="EMBL/GenBank/DDBJ databases">
        <title>New genus and species of the family Alcaligenaceae.</title>
        <authorList>
            <person name="Hahn M.W."/>
        </authorList>
    </citation>
    <scope>NUCLEOTIDE SEQUENCE</scope>
    <source>
        <strain evidence="6">LF4-65</strain>
    </source>
</reference>
<proteinExistence type="predicted"/>
<dbReference type="InterPro" id="IPR000524">
    <property type="entry name" value="Tscrpt_reg_HTH_GntR"/>
</dbReference>
<dbReference type="PANTHER" id="PTHR43537">
    <property type="entry name" value="TRANSCRIPTIONAL REGULATOR, GNTR FAMILY"/>
    <property type="match status" value="1"/>
</dbReference>
<dbReference type="AlphaFoldDB" id="A0A953NAT0"/>
<dbReference type="PANTHER" id="PTHR43537:SF49">
    <property type="entry name" value="TRANSCRIPTIONAL REGULATORY PROTEIN"/>
    <property type="match status" value="1"/>
</dbReference>
<dbReference type="CDD" id="cd07377">
    <property type="entry name" value="WHTH_GntR"/>
    <property type="match status" value="1"/>
</dbReference>
<dbReference type="Proteomes" id="UP000739565">
    <property type="component" value="Unassembled WGS sequence"/>
</dbReference>
<dbReference type="InterPro" id="IPR011711">
    <property type="entry name" value="GntR_C"/>
</dbReference>
<dbReference type="InterPro" id="IPR036388">
    <property type="entry name" value="WH-like_DNA-bd_sf"/>
</dbReference>
<keyword evidence="3" id="KW-0804">Transcription</keyword>
<sequence length="231" mass="26036">MKNPTTPRSKKSTATQELEHDLPGGERAYRYIRQALASQQLMPGDRLREVELAEMIGLSRTPIREALARLESEGLVVHDSTLGIMVAELDYSMVTELYFMREVLEGTAARLAAQHASSVEISLLEDMCEQYASSVGDDAQLASSNRQFHEMLYNCSHNRYLIKMLKTLHDTLTLLGNTTLTDPKRVTDTIKEHEAVVAGIRKHDPDAAEKALRAHIYASQKMRIRRLISNK</sequence>
<dbReference type="InterPro" id="IPR008920">
    <property type="entry name" value="TF_FadR/GntR_C"/>
</dbReference>
<feature type="domain" description="HTH gntR-type" evidence="5">
    <location>
        <begin position="22"/>
        <end position="89"/>
    </location>
</feature>
<dbReference type="InterPro" id="IPR036390">
    <property type="entry name" value="WH_DNA-bd_sf"/>
</dbReference>
<dbReference type="GO" id="GO:0043565">
    <property type="term" value="F:sequence-specific DNA binding"/>
    <property type="evidence" value="ECO:0007669"/>
    <property type="project" value="InterPro"/>
</dbReference>
<organism evidence="6 7">
    <name type="scientific">Zwartia hollandica</name>
    <dbReference type="NCBI Taxonomy" id="324606"/>
    <lineage>
        <taxon>Bacteria</taxon>
        <taxon>Pseudomonadati</taxon>
        <taxon>Pseudomonadota</taxon>
        <taxon>Betaproteobacteria</taxon>
        <taxon>Burkholderiales</taxon>
        <taxon>Alcaligenaceae</taxon>
        <taxon>Zwartia</taxon>
    </lineage>
</organism>
<feature type="compositionally biased region" description="Polar residues" evidence="4">
    <location>
        <begin position="1"/>
        <end position="16"/>
    </location>
</feature>
<keyword evidence="7" id="KW-1185">Reference proteome</keyword>
<gene>
    <name evidence="6" type="ORF">KZZ10_04235</name>
</gene>
<dbReference type="RefSeq" id="WP_259660261.1">
    <property type="nucleotide sequence ID" value="NZ_JAHXRI010000006.1"/>
</dbReference>
<dbReference type="SMART" id="SM00345">
    <property type="entry name" value="HTH_GNTR"/>
    <property type="match status" value="1"/>
</dbReference>
<feature type="region of interest" description="Disordered" evidence="4">
    <location>
        <begin position="1"/>
        <end position="20"/>
    </location>
</feature>
<evidence type="ECO:0000256" key="2">
    <source>
        <dbReference type="ARBA" id="ARBA00023125"/>
    </source>
</evidence>
<dbReference type="GO" id="GO:0003700">
    <property type="term" value="F:DNA-binding transcription factor activity"/>
    <property type="evidence" value="ECO:0007669"/>
    <property type="project" value="InterPro"/>
</dbReference>
<dbReference type="Pfam" id="PF07729">
    <property type="entry name" value="FCD"/>
    <property type="match status" value="1"/>
</dbReference>
<comment type="caution">
    <text evidence="6">The sequence shown here is derived from an EMBL/GenBank/DDBJ whole genome shotgun (WGS) entry which is preliminary data.</text>
</comment>
<evidence type="ECO:0000256" key="3">
    <source>
        <dbReference type="ARBA" id="ARBA00023163"/>
    </source>
</evidence>
<dbReference type="Gene3D" id="1.10.10.10">
    <property type="entry name" value="Winged helix-like DNA-binding domain superfamily/Winged helix DNA-binding domain"/>
    <property type="match status" value="1"/>
</dbReference>
<evidence type="ECO:0000256" key="4">
    <source>
        <dbReference type="SAM" id="MobiDB-lite"/>
    </source>
</evidence>
<keyword evidence="2" id="KW-0238">DNA-binding</keyword>
<keyword evidence="1" id="KW-0805">Transcription regulation</keyword>
<dbReference type="SUPFAM" id="SSF46785">
    <property type="entry name" value="Winged helix' DNA-binding domain"/>
    <property type="match status" value="1"/>
</dbReference>
<protein>
    <submittedName>
        <fullName evidence="6">GntR family transcriptional regulator</fullName>
    </submittedName>
</protein>
<dbReference type="EMBL" id="JAHXRI010000006">
    <property type="protein sequence ID" value="MBZ1349846.1"/>
    <property type="molecule type" value="Genomic_DNA"/>
</dbReference>
<dbReference type="SUPFAM" id="SSF48008">
    <property type="entry name" value="GntR ligand-binding domain-like"/>
    <property type="match status" value="1"/>
</dbReference>
<evidence type="ECO:0000259" key="5">
    <source>
        <dbReference type="PROSITE" id="PS50949"/>
    </source>
</evidence>
<dbReference type="SMART" id="SM00895">
    <property type="entry name" value="FCD"/>
    <property type="match status" value="1"/>
</dbReference>
<accession>A0A953NAT0</accession>
<evidence type="ECO:0000313" key="6">
    <source>
        <dbReference type="EMBL" id="MBZ1349846.1"/>
    </source>
</evidence>
<dbReference type="Gene3D" id="1.20.120.530">
    <property type="entry name" value="GntR ligand-binding domain-like"/>
    <property type="match status" value="1"/>
</dbReference>
<name>A0A953NAT0_9BURK</name>
<dbReference type="PRINTS" id="PR00033">
    <property type="entry name" value="HTHASNC"/>
</dbReference>